<dbReference type="Proteomes" id="UP001148629">
    <property type="component" value="Unassembled WGS sequence"/>
</dbReference>
<dbReference type="EMBL" id="JANRMS010000252">
    <property type="protein sequence ID" value="KAJ3543270.1"/>
    <property type="molecule type" value="Genomic_DNA"/>
</dbReference>
<keyword evidence="2" id="KW-1185">Reference proteome</keyword>
<sequence>MPTRTEYFGNVFTNLGPLTTTYTPPASCTTVTTDRIRYANATSIQWVFGGPSCGPAPMGECLPSGSAFDELASYYRTNNAQDFWDYYSPGVICPKGWTTAGTLAHGDKTSSAQKSGVFTQDPWERVPGWDYFFLSPEEVWLNVLEASETLAYCCPSGWVADIWGGCYSSIEPFESATYTDMCYRVVPLSALVTVYTIDGTSVSEPKHSFLPITENIVKTAAFTTNTHAGITDFDDIAIVRVFRAVAVVYKDSDVKAKDADDNGASTLSTVGGVGSVIAVLIGVDGVIYGLGGAVYGGIATGC</sequence>
<evidence type="ECO:0000313" key="1">
    <source>
        <dbReference type="EMBL" id="KAJ3543270.1"/>
    </source>
</evidence>
<gene>
    <name evidence="1" type="ORF">NM208_g3658</name>
</gene>
<reference evidence="1" key="1">
    <citation type="submission" date="2022-08" db="EMBL/GenBank/DDBJ databases">
        <title>Genome Sequence of Fusarium decemcellulare.</title>
        <authorList>
            <person name="Buettner E."/>
        </authorList>
    </citation>
    <scope>NUCLEOTIDE SEQUENCE</scope>
    <source>
        <strain evidence="1">Babe19</strain>
    </source>
</reference>
<comment type="caution">
    <text evidence="1">The sequence shown here is derived from an EMBL/GenBank/DDBJ whole genome shotgun (WGS) entry which is preliminary data.</text>
</comment>
<accession>A0ACC1SN81</accession>
<organism evidence="1 2">
    <name type="scientific">Fusarium decemcellulare</name>
    <dbReference type="NCBI Taxonomy" id="57161"/>
    <lineage>
        <taxon>Eukaryota</taxon>
        <taxon>Fungi</taxon>
        <taxon>Dikarya</taxon>
        <taxon>Ascomycota</taxon>
        <taxon>Pezizomycotina</taxon>
        <taxon>Sordariomycetes</taxon>
        <taxon>Hypocreomycetidae</taxon>
        <taxon>Hypocreales</taxon>
        <taxon>Nectriaceae</taxon>
        <taxon>Fusarium</taxon>
        <taxon>Fusarium decemcellulare species complex</taxon>
    </lineage>
</organism>
<proteinExistence type="predicted"/>
<name>A0ACC1SN81_9HYPO</name>
<evidence type="ECO:0000313" key="2">
    <source>
        <dbReference type="Proteomes" id="UP001148629"/>
    </source>
</evidence>
<protein>
    <submittedName>
        <fullName evidence="1">Uncharacterized protein</fullName>
    </submittedName>
</protein>